<dbReference type="InParanoid" id="A0A2Y9R856"/>
<comment type="pathway">
    <text evidence="2">Energy metabolism; oxidative phosphorylation.</text>
</comment>
<evidence type="ECO:0000313" key="11">
    <source>
        <dbReference type="RefSeq" id="XP_023591615.1"/>
    </source>
</evidence>
<dbReference type="Pfam" id="PF05392">
    <property type="entry name" value="COX7B"/>
    <property type="match status" value="1"/>
</dbReference>
<dbReference type="GO" id="GO:0005743">
    <property type="term" value="C:mitochondrial inner membrane"/>
    <property type="evidence" value="ECO:0007669"/>
    <property type="project" value="UniProtKB-SubCell"/>
</dbReference>
<keyword evidence="10" id="KW-1185">Reference proteome</keyword>
<keyword evidence="6" id="KW-0809">Transit peptide</keyword>
<evidence type="ECO:0000256" key="2">
    <source>
        <dbReference type="ARBA" id="ARBA00004673"/>
    </source>
</evidence>
<proteinExistence type="inferred from homology"/>
<evidence type="ECO:0000256" key="7">
    <source>
        <dbReference type="ARBA" id="ARBA00022989"/>
    </source>
</evidence>
<protein>
    <submittedName>
        <fullName evidence="11">Cytochrome c oxidase subunit 7B2, mitochondrial-like</fullName>
    </submittedName>
</protein>
<dbReference type="SUPFAM" id="SSF81423">
    <property type="entry name" value="Mitochondrial cytochrome c oxidase subunit VIIb"/>
    <property type="match status" value="1"/>
</dbReference>
<dbReference type="PANTHER" id="PTHR16716">
    <property type="entry name" value="CYTOCHROME C OXIDASE SUBUNIT 7B, MITOCHONDRIAL"/>
    <property type="match status" value="1"/>
</dbReference>
<evidence type="ECO:0000256" key="5">
    <source>
        <dbReference type="ARBA" id="ARBA00022792"/>
    </source>
</evidence>
<dbReference type="KEGG" id="tmu:101355622"/>
<dbReference type="GeneID" id="101355622"/>
<dbReference type="InterPro" id="IPR008433">
    <property type="entry name" value="Cyt_c_oxidase_suVIIB"/>
</dbReference>
<evidence type="ECO:0000256" key="1">
    <source>
        <dbReference type="ARBA" id="ARBA00004434"/>
    </source>
</evidence>
<name>A0A2Y9R856_TRIMA</name>
<dbReference type="GO" id="GO:0006123">
    <property type="term" value="P:mitochondrial electron transport, cytochrome c to oxygen"/>
    <property type="evidence" value="ECO:0007669"/>
    <property type="project" value="InterPro"/>
</dbReference>
<keyword evidence="5" id="KW-0999">Mitochondrion inner membrane</keyword>
<dbReference type="UniPathway" id="UPA00705"/>
<dbReference type="PANTHER" id="PTHR16716:SF1">
    <property type="entry name" value="CYTOCHROME C OXIDASE SUBUNIT 7B2, MITOCHONDRIAL"/>
    <property type="match status" value="1"/>
</dbReference>
<dbReference type="STRING" id="127582.A0A2Y9R856"/>
<evidence type="ECO:0000256" key="8">
    <source>
        <dbReference type="ARBA" id="ARBA00023128"/>
    </source>
</evidence>
<keyword evidence="8" id="KW-0496">Mitochondrion</keyword>
<keyword evidence="9" id="KW-0472">Membrane</keyword>
<dbReference type="Gene3D" id="4.10.51.10">
    <property type="entry name" value="Cytochrome C Oxidase, chain K"/>
    <property type="match status" value="1"/>
</dbReference>
<sequence>MMFPLARNALLSLKVQSIQQMIATQSHQKHSLDFHDKYGNAVLASRVTFCFVAWVFVITQLGLEWNLSPVRRVTPKEWREK</sequence>
<comment type="subcellular location">
    <subcellularLocation>
        <location evidence="1">Mitochondrion inner membrane</location>
        <topology evidence="1">Single-pass membrane protein</topology>
    </subcellularLocation>
</comment>
<evidence type="ECO:0000256" key="3">
    <source>
        <dbReference type="ARBA" id="ARBA00007351"/>
    </source>
</evidence>
<gene>
    <name evidence="11" type="primary">LOC101355622</name>
</gene>
<dbReference type="InterPro" id="IPR023272">
    <property type="entry name" value="Cyt_c_oxidase_suVIIB_dom_sf"/>
</dbReference>
<keyword evidence="7" id="KW-1133">Transmembrane helix</keyword>
<accession>A0A2Y9R856</accession>
<evidence type="ECO:0000256" key="4">
    <source>
        <dbReference type="ARBA" id="ARBA00022692"/>
    </source>
</evidence>
<dbReference type="OrthoDB" id="9937520at2759"/>
<evidence type="ECO:0000256" key="9">
    <source>
        <dbReference type="ARBA" id="ARBA00023136"/>
    </source>
</evidence>
<dbReference type="RefSeq" id="XP_023591615.1">
    <property type="nucleotide sequence ID" value="XM_023735847.1"/>
</dbReference>
<reference evidence="11" key="1">
    <citation type="submission" date="2025-08" db="UniProtKB">
        <authorList>
            <consortium name="RefSeq"/>
        </authorList>
    </citation>
    <scope>IDENTIFICATION</scope>
</reference>
<dbReference type="AlphaFoldDB" id="A0A2Y9R856"/>
<evidence type="ECO:0000313" key="10">
    <source>
        <dbReference type="Proteomes" id="UP000248480"/>
    </source>
</evidence>
<dbReference type="GO" id="GO:0045277">
    <property type="term" value="C:respiratory chain complex IV"/>
    <property type="evidence" value="ECO:0007669"/>
    <property type="project" value="TreeGrafter"/>
</dbReference>
<comment type="similarity">
    <text evidence="3">Belongs to the cytochrome c oxidase VIIb family.</text>
</comment>
<dbReference type="Proteomes" id="UP000248480">
    <property type="component" value="Unplaced"/>
</dbReference>
<evidence type="ECO:0000256" key="6">
    <source>
        <dbReference type="ARBA" id="ARBA00022946"/>
    </source>
</evidence>
<dbReference type="FunFam" id="4.10.51.10:FF:000001">
    <property type="entry name" value="Cytochrome c oxidase subunit 7B, mitochondrial"/>
    <property type="match status" value="1"/>
</dbReference>
<organism evidence="10 11">
    <name type="scientific">Trichechus manatus latirostris</name>
    <name type="common">Florida manatee</name>
    <dbReference type="NCBI Taxonomy" id="127582"/>
    <lineage>
        <taxon>Eukaryota</taxon>
        <taxon>Metazoa</taxon>
        <taxon>Chordata</taxon>
        <taxon>Craniata</taxon>
        <taxon>Vertebrata</taxon>
        <taxon>Euteleostomi</taxon>
        <taxon>Mammalia</taxon>
        <taxon>Eutheria</taxon>
        <taxon>Afrotheria</taxon>
        <taxon>Sirenia</taxon>
        <taxon>Trichechidae</taxon>
        <taxon>Trichechus</taxon>
    </lineage>
</organism>
<keyword evidence="4" id="KW-0812">Transmembrane</keyword>